<accession>A0A0F6YQ44</accession>
<dbReference type="KEGG" id="vg:26646469"/>
<dbReference type="GeneID" id="26646469"/>
<proteinExistence type="predicted"/>
<name>A0A0F6YQ44_9CAUD</name>
<dbReference type="OrthoDB" id="16493at10239"/>
<reference evidence="1 2" key="1">
    <citation type="journal article" date="2015" name="Genome Announc.">
        <title>Genome Sequence of Mycobacteriophage Phayonce.</title>
        <authorList>
            <person name="Pope W.H."/>
            <person name="Jacobetz E."/>
            <person name="Johnson C.A."/>
            <person name="Kihle B.L."/>
            <person name="Sobeski M.A."/>
            <person name="Werner M.B."/>
            <person name="Adkins N.L."/>
            <person name="Kramer Z.J."/>
            <person name="Montgomery M.T."/>
            <person name="Grubb S.R."/>
            <person name="Warner M.H."/>
            <person name="Bowman C.A."/>
            <person name="Russell D.A."/>
            <person name="Hatfull G.F."/>
        </authorList>
    </citation>
    <scope>NUCLEOTIDE SEQUENCE [LARGE SCALE GENOMIC DNA]</scope>
</reference>
<gene>
    <name evidence="1" type="primary">39</name>
    <name evidence="1" type="ORF">SEA_PHAYONCE_39</name>
</gene>
<sequence>MTIVDRLNAAANEAIHRGLAGFGRLILAPLEALNQTAMANALNRDYGFTYDDAVTAAADALADDEADDVVDAEVHCADCNCPTVCGCGREFYTERDSPDSPPMWFHRDDDSPIGVECAHYIARVGEDVTCRCGKRFGDFSSHAKHLVDLERASRSPVRVEDLAAHVTAILNACRKVDQLGVNPADEIAADLLSDYHITRK</sequence>
<dbReference type="Proteomes" id="UP000214372">
    <property type="component" value="Segment"/>
</dbReference>
<organism evidence="1 2">
    <name type="scientific">Mycobacterium phage Phayonce</name>
    <dbReference type="NCBI Taxonomy" id="1647302"/>
    <lineage>
        <taxon>Viruses</taxon>
        <taxon>Duplodnaviria</taxon>
        <taxon>Heunggongvirae</taxon>
        <taxon>Uroviricota</taxon>
        <taxon>Caudoviricetes</taxon>
        <taxon>Pclasvirinae</taxon>
        <taxon>Phayoncevirus</taxon>
        <taxon>Phayoncevirus phayonce</taxon>
    </lineage>
</organism>
<dbReference type="RefSeq" id="YP_009198383.1">
    <property type="nucleotide sequence ID" value="NC_028796.1"/>
</dbReference>
<evidence type="ECO:0000313" key="1">
    <source>
        <dbReference type="EMBL" id="AKF14399.1"/>
    </source>
</evidence>
<protein>
    <submittedName>
        <fullName evidence="1">Uncharacterized protein</fullName>
    </submittedName>
</protein>
<keyword evidence="2" id="KW-1185">Reference proteome</keyword>
<evidence type="ECO:0000313" key="2">
    <source>
        <dbReference type="Proteomes" id="UP000214372"/>
    </source>
</evidence>
<dbReference type="EMBL" id="KR080195">
    <property type="protein sequence ID" value="AKF14399.1"/>
    <property type="molecule type" value="Genomic_DNA"/>
</dbReference>